<protein>
    <submittedName>
        <fullName evidence="2">Uncharacterized protein</fullName>
    </submittedName>
</protein>
<keyword evidence="3" id="KW-1185">Reference proteome</keyword>
<feature type="region of interest" description="Disordered" evidence="1">
    <location>
        <begin position="426"/>
        <end position="480"/>
    </location>
</feature>
<evidence type="ECO:0000313" key="3">
    <source>
        <dbReference type="Proteomes" id="UP000053477"/>
    </source>
</evidence>
<dbReference type="OrthoDB" id="3049171at2759"/>
<dbReference type="EMBL" id="KQ085890">
    <property type="protein sequence ID" value="KLO18897.1"/>
    <property type="molecule type" value="Genomic_DNA"/>
</dbReference>
<dbReference type="Proteomes" id="UP000053477">
    <property type="component" value="Unassembled WGS sequence"/>
</dbReference>
<gene>
    <name evidence="2" type="ORF">SCHPADRAFT_935738</name>
</gene>
<feature type="compositionally biased region" description="Polar residues" evidence="1">
    <location>
        <begin position="11"/>
        <end position="26"/>
    </location>
</feature>
<sequence>MTNTKRKLGTKQATKQNVLTVNTKATNSDRGHQETEDPLSTLGNMQLRRRESKPSLQSPVESLGFVDVNEMDVDGGDSHKTGMLPTIPNNIHHDPTESDKQPDHPTHPILGGIGENKDNSEETSNAASHPQEEDDEEANYVSETETEAAVEEQQRGLDVLERTFAGVKKIPYVEGLLLANDYLHIPVVNVLDSYPNTDISRLLAVTAHRGTDTIRNLALCTPEELVFDKWLRHTKSDAFSFFYLTGVYKYCTLYDSEALSKQIGFYPLSVTWYRILALLGMALNKDTLYFMNYDHVITASTKPVSASAETQPVIPVSGKTRKATRSVDGALPSNAHIPVFDGMDGFDLENLTETEESPYEIEPGSAVLIICTISAYSPYKAQVTRNTIKKSDLIVSLNLHGIVLLNEGDPDFADKQKPDAAKDALGVRFPKQKAPPPEKNTEEDASVSADIDHSSSSSVLFTARNKNASRYTAPRKPVRF</sequence>
<name>A0A0H2S496_9AGAM</name>
<dbReference type="AlphaFoldDB" id="A0A0H2S496"/>
<evidence type="ECO:0000313" key="2">
    <source>
        <dbReference type="EMBL" id="KLO18897.1"/>
    </source>
</evidence>
<feature type="compositionally biased region" description="Acidic residues" evidence="1">
    <location>
        <begin position="132"/>
        <end position="150"/>
    </location>
</feature>
<feature type="compositionally biased region" description="Basic and acidic residues" evidence="1">
    <location>
        <begin position="91"/>
        <end position="106"/>
    </location>
</feature>
<organism evidence="2 3">
    <name type="scientific">Schizopora paradoxa</name>
    <dbReference type="NCBI Taxonomy" id="27342"/>
    <lineage>
        <taxon>Eukaryota</taxon>
        <taxon>Fungi</taxon>
        <taxon>Dikarya</taxon>
        <taxon>Basidiomycota</taxon>
        <taxon>Agaricomycotina</taxon>
        <taxon>Agaricomycetes</taxon>
        <taxon>Hymenochaetales</taxon>
        <taxon>Schizoporaceae</taxon>
        <taxon>Schizopora</taxon>
    </lineage>
</organism>
<proteinExistence type="predicted"/>
<reference evidence="2 3" key="1">
    <citation type="submission" date="2015-04" db="EMBL/GenBank/DDBJ databases">
        <title>Complete genome sequence of Schizopora paradoxa KUC8140, a cosmopolitan wood degrader in East Asia.</title>
        <authorList>
            <consortium name="DOE Joint Genome Institute"/>
            <person name="Min B."/>
            <person name="Park H."/>
            <person name="Jang Y."/>
            <person name="Kim J.-J."/>
            <person name="Kim K.H."/>
            <person name="Pangilinan J."/>
            <person name="Lipzen A."/>
            <person name="Riley R."/>
            <person name="Grigoriev I.V."/>
            <person name="Spatafora J.W."/>
            <person name="Choi I.-G."/>
        </authorList>
    </citation>
    <scope>NUCLEOTIDE SEQUENCE [LARGE SCALE GENOMIC DNA]</scope>
    <source>
        <strain evidence="2 3">KUC8140</strain>
    </source>
</reference>
<feature type="region of interest" description="Disordered" evidence="1">
    <location>
        <begin position="1"/>
        <end position="154"/>
    </location>
</feature>
<accession>A0A0H2S496</accession>
<evidence type="ECO:0000256" key="1">
    <source>
        <dbReference type="SAM" id="MobiDB-lite"/>
    </source>
</evidence>
<dbReference type="InParanoid" id="A0A0H2S496"/>
<feature type="compositionally biased region" description="Low complexity" evidence="1">
    <location>
        <begin position="446"/>
        <end position="459"/>
    </location>
</feature>